<dbReference type="STRING" id="349521.HCH_02659"/>
<dbReference type="KEGG" id="hch:HCH_02659"/>
<protein>
    <submittedName>
        <fullName evidence="2">Uncharacterized protein</fullName>
    </submittedName>
</protein>
<gene>
    <name evidence="2" type="ordered locus">HCH_02659</name>
</gene>
<proteinExistence type="predicted"/>
<dbReference type="Proteomes" id="UP000000238">
    <property type="component" value="Chromosome"/>
</dbReference>
<name>Q2SIS6_HAHCH</name>
<keyword evidence="1" id="KW-1133">Transmembrane helix</keyword>
<dbReference type="EMBL" id="CP000155">
    <property type="protein sequence ID" value="ABC29448.1"/>
    <property type="molecule type" value="Genomic_DNA"/>
</dbReference>
<sequence length="30" mass="3189">MYISVKKLAGLVAFNALGLTLTLVLANQIL</sequence>
<keyword evidence="1" id="KW-0812">Transmembrane</keyword>
<evidence type="ECO:0000313" key="2">
    <source>
        <dbReference type="EMBL" id="ABC29448.1"/>
    </source>
</evidence>
<accession>Q2SIS6</accession>
<evidence type="ECO:0000313" key="3">
    <source>
        <dbReference type="Proteomes" id="UP000000238"/>
    </source>
</evidence>
<evidence type="ECO:0000256" key="1">
    <source>
        <dbReference type="SAM" id="Phobius"/>
    </source>
</evidence>
<dbReference type="HOGENOM" id="CLU_3403828_0_0_6"/>
<reference evidence="2 3" key="1">
    <citation type="journal article" date="2005" name="Nucleic Acids Res.">
        <title>Genomic blueprint of Hahella chejuensis, a marine microbe producing an algicidal agent.</title>
        <authorList>
            <person name="Jeong H."/>
            <person name="Yim J.H."/>
            <person name="Lee C."/>
            <person name="Choi S.-H."/>
            <person name="Park Y.K."/>
            <person name="Yoon S.H."/>
            <person name="Hur C.-G."/>
            <person name="Kang H.-Y."/>
            <person name="Kim D."/>
            <person name="Lee H.H."/>
            <person name="Park K.H."/>
            <person name="Park S.-H."/>
            <person name="Park H.-S."/>
            <person name="Lee H.K."/>
            <person name="Oh T.K."/>
            <person name="Kim J.F."/>
        </authorList>
    </citation>
    <scope>NUCLEOTIDE SEQUENCE [LARGE SCALE GENOMIC DNA]</scope>
    <source>
        <strain evidence="2 3">KCTC 2396</strain>
    </source>
</reference>
<keyword evidence="3" id="KW-1185">Reference proteome</keyword>
<dbReference type="AlphaFoldDB" id="Q2SIS6"/>
<keyword evidence="1" id="KW-0472">Membrane</keyword>
<organism evidence="2 3">
    <name type="scientific">Hahella chejuensis (strain KCTC 2396)</name>
    <dbReference type="NCBI Taxonomy" id="349521"/>
    <lineage>
        <taxon>Bacteria</taxon>
        <taxon>Pseudomonadati</taxon>
        <taxon>Pseudomonadota</taxon>
        <taxon>Gammaproteobacteria</taxon>
        <taxon>Oceanospirillales</taxon>
        <taxon>Hahellaceae</taxon>
        <taxon>Hahella</taxon>
    </lineage>
</organism>
<feature type="transmembrane region" description="Helical" evidence="1">
    <location>
        <begin position="12"/>
        <end position="29"/>
    </location>
</feature>